<protein>
    <submittedName>
        <fullName evidence="3">DUF1254 domain-containing protein</fullName>
    </submittedName>
</protein>
<keyword evidence="4" id="KW-1185">Reference proteome</keyword>
<gene>
    <name evidence="3" type="ORF">GN330_21675</name>
</gene>
<keyword evidence="1" id="KW-1133">Transmembrane helix</keyword>
<accession>A0A844QKR7</accession>
<dbReference type="InterPro" id="IPR014456">
    <property type="entry name" value="UCP010244_IM"/>
</dbReference>
<dbReference type="Pfam" id="PF06863">
    <property type="entry name" value="DUF1254"/>
    <property type="match status" value="1"/>
</dbReference>
<dbReference type="PIRSF" id="PIRSF010244">
    <property type="entry name" value="UCP010244_imp"/>
    <property type="match status" value="1"/>
</dbReference>
<keyword evidence="1" id="KW-0812">Transmembrane</keyword>
<dbReference type="EMBL" id="WPHG01000008">
    <property type="protein sequence ID" value="MVA99867.1"/>
    <property type="molecule type" value="Genomic_DNA"/>
</dbReference>
<feature type="domain" description="DUF1254" evidence="2">
    <location>
        <begin position="45"/>
        <end position="171"/>
    </location>
</feature>
<organism evidence="3 4">
    <name type="scientific">Nitratireductor arenosus</name>
    <dbReference type="NCBI Taxonomy" id="2682096"/>
    <lineage>
        <taxon>Bacteria</taxon>
        <taxon>Pseudomonadati</taxon>
        <taxon>Pseudomonadota</taxon>
        <taxon>Alphaproteobacteria</taxon>
        <taxon>Hyphomicrobiales</taxon>
        <taxon>Phyllobacteriaceae</taxon>
        <taxon>Nitratireductor</taxon>
    </lineage>
</organism>
<evidence type="ECO:0000256" key="1">
    <source>
        <dbReference type="SAM" id="Phobius"/>
    </source>
</evidence>
<evidence type="ECO:0000259" key="2">
    <source>
        <dbReference type="Pfam" id="PF06863"/>
    </source>
</evidence>
<proteinExistence type="predicted"/>
<comment type="caution">
    <text evidence="3">The sequence shown here is derived from an EMBL/GenBank/DDBJ whole genome shotgun (WGS) entry which is preliminary data.</text>
</comment>
<reference evidence="3 4" key="1">
    <citation type="submission" date="2019-12" db="EMBL/GenBank/DDBJ databases">
        <title>Nitratireductor arenosus sp. nov., Isolated from sea sand, Jeju island, South Korea.</title>
        <authorList>
            <person name="Kim W."/>
        </authorList>
    </citation>
    <scope>NUCLEOTIDE SEQUENCE [LARGE SCALE GENOMIC DNA]</scope>
    <source>
        <strain evidence="3 4">CAU 1489</strain>
    </source>
</reference>
<dbReference type="InterPro" id="IPR010679">
    <property type="entry name" value="DUF1254"/>
</dbReference>
<name>A0A844QKR7_9HYPH</name>
<dbReference type="RefSeq" id="WP_156715505.1">
    <property type="nucleotide sequence ID" value="NZ_WPHG01000008.1"/>
</dbReference>
<dbReference type="AlphaFoldDB" id="A0A844QKR7"/>
<feature type="transmembrane region" description="Helical" evidence="1">
    <location>
        <begin position="6"/>
        <end position="30"/>
    </location>
</feature>
<keyword evidence="1" id="KW-0472">Membrane</keyword>
<dbReference type="Proteomes" id="UP000463224">
    <property type="component" value="Unassembled WGS sequence"/>
</dbReference>
<sequence length="184" mass="20083">MLRLAYTILPGLVGAAIVHIAILLLLPAYAERDAWSRLEQAGAPNSFVRLPEAASATRGARAPDPFMAAGACRFDVSASGVRVQSSQKPLFWSVSVYNRWGHNIYSLNDRTASDGLLDLVVVSPDQMIDLRKELPETLAGSIIIEVEEDIGIVVVRVFRPDATFAPLVDEFFASTRCELLQDAI</sequence>
<evidence type="ECO:0000313" key="3">
    <source>
        <dbReference type="EMBL" id="MVA99867.1"/>
    </source>
</evidence>
<evidence type="ECO:0000313" key="4">
    <source>
        <dbReference type="Proteomes" id="UP000463224"/>
    </source>
</evidence>